<comment type="pathway">
    <text evidence="2 13">Cell wall biogenesis; peptidoglycan biosynthesis.</text>
</comment>
<dbReference type="GO" id="GO:0009252">
    <property type="term" value="P:peptidoglycan biosynthetic process"/>
    <property type="evidence" value="ECO:0007669"/>
    <property type="project" value="UniProtKB-UniRule"/>
</dbReference>
<keyword evidence="8 13" id="KW-0131">Cell cycle</keyword>
<evidence type="ECO:0000256" key="7">
    <source>
        <dbReference type="ARBA" id="ARBA00022984"/>
    </source>
</evidence>
<dbReference type="PANTHER" id="PTHR43783">
    <property type="entry name" value="UDP-N-ACETYLGLUCOSAMINE 1-CARBOXYVINYLTRANSFERASE"/>
    <property type="match status" value="1"/>
</dbReference>
<accession>A0AAX2EED5</accession>
<evidence type="ECO:0000313" key="15">
    <source>
        <dbReference type="EMBL" id="AIF65954.1"/>
    </source>
</evidence>
<feature type="active site" description="Proton donor" evidence="13">
    <location>
        <position position="119"/>
    </location>
</feature>
<keyword evidence="9 13" id="KW-0961">Cell wall biogenesis/degradation</keyword>
<dbReference type="EMBL" id="FOCD01000001">
    <property type="protein sequence ID" value="SEM93833.1"/>
    <property type="molecule type" value="Genomic_DNA"/>
</dbReference>
<keyword evidence="3 13" id="KW-0963">Cytoplasm</keyword>
<keyword evidence="4 13" id="KW-0132">Cell division</keyword>
<evidence type="ECO:0000256" key="6">
    <source>
        <dbReference type="ARBA" id="ARBA00022960"/>
    </source>
</evidence>
<evidence type="ECO:0000256" key="2">
    <source>
        <dbReference type="ARBA" id="ARBA00004752"/>
    </source>
</evidence>
<evidence type="ECO:0000256" key="12">
    <source>
        <dbReference type="ARBA" id="ARBA00047527"/>
    </source>
</evidence>
<feature type="binding site" evidence="13">
    <location>
        <position position="95"/>
    </location>
    <ligand>
        <name>UDP-N-acetyl-alpha-D-glucosamine</name>
        <dbReference type="ChEBI" id="CHEBI:57705"/>
    </ligand>
</feature>
<evidence type="ECO:0000256" key="10">
    <source>
        <dbReference type="ARBA" id="ARBA00023317"/>
    </source>
</evidence>
<evidence type="ECO:0000256" key="8">
    <source>
        <dbReference type="ARBA" id="ARBA00023306"/>
    </source>
</evidence>
<protein>
    <recommendedName>
        <fullName evidence="13">UDP-N-acetylglucosamine 1-carboxyvinyltransferase</fullName>
        <ecNumber evidence="13">2.5.1.7</ecNumber>
    </recommendedName>
    <alternativeName>
        <fullName evidence="13">Enoylpyruvate transferase</fullName>
    </alternativeName>
    <alternativeName>
        <fullName evidence="13">UDP-N-acetylglucosamine enolpyruvyl transferase</fullName>
        <shortName evidence="13">EPT</shortName>
    </alternativeName>
</protein>
<dbReference type="GO" id="GO:0019277">
    <property type="term" value="P:UDP-N-acetylgalactosamine biosynthetic process"/>
    <property type="evidence" value="ECO:0007669"/>
    <property type="project" value="InterPro"/>
</dbReference>
<keyword evidence="5 13" id="KW-0808">Transferase</keyword>
<dbReference type="Proteomes" id="UP000027980">
    <property type="component" value="Chromosome"/>
</dbReference>
<evidence type="ECO:0000256" key="9">
    <source>
        <dbReference type="ARBA" id="ARBA00023316"/>
    </source>
</evidence>
<dbReference type="EMBL" id="CP008876">
    <property type="protein sequence ID" value="AIF65954.1"/>
    <property type="molecule type" value="Genomic_DNA"/>
</dbReference>
<dbReference type="GO" id="GO:0008760">
    <property type="term" value="F:UDP-N-acetylglucosamine 1-carboxyvinyltransferase activity"/>
    <property type="evidence" value="ECO:0007669"/>
    <property type="project" value="UniProtKB-UniRule"/>
</dbReference>
<dbReference type="AlphaFoldDB" id="A0A075LHQ3"/>
<evidence type="ECO:0000256" key="3">
    <source>
        <dbReference type="ARBA" id="ARBA00022490"/>
    </source>
</evidence>
<reference evidence="16 18" key="2">
    <citation type="submission" date="2016-10" db="EMBL/GenBank/DDBJ databases">
        <authorList>
            <person name="Varghese N."/>
            <person name="Submissions S."/>
        </authorList>
    </citation>
    <scope>NUCLEOTIDE SEQUENCE [LARGE SCALE GENOMIC DNA]</scope>
    <source>
        <strain evidence="16 18">DSM 21619</strain>
    </source>
</reference>
<feature type="binding site" evidence="13">
    <location>
        <position position="329"/>
    </location>
    <ligand>
        <name>UDP-N-acetyl-alpha-D-glucosamine</name>
        <dbReference type="ChEBI" id="CHEBI:57705"/>
    </ligand>
</feature>
<dbReference type="NCBIfam" id="NF006873">
    <property type="entry name" value="PRK09369.1"/>
    <property type="match status" value="1"/>
</dbReference>
<dbReference type="CDD" id="cd01555">
    <property type="entry name" value="UdpNAET"/>
    <property type="match status" value="1"/>
</dbReference>
<dbReference type="UniPathway" id="UPA00219"/>
<gene>
    <name evidence="13" type="primary">murA</name>
    <name evidence="15" type="ORF">GZ22_04450</name>
    <name evidence="16" type="ORF">SAMN04489762_1454</name>
</gene>
<dbReference type="NCBIfam" id="TIGR01072">
    <property type="entry name" value="murA"/>
    <property type="match status" value="1"/>
</dbReference>
<evidence type="ECO:0000256" key="4">
    <source>
        <dbReference type="ARBA" id="ARBA00022618"/>
    </source>
</evidence>
<dbReference type="RefSeq" id="WP_038559062.1">
    <property type="nucleotide sequence ID" value="NZ_CP008876.1"/>
</dbReference>
<evidence type="ECO:0000256" key="5">
    <source>
        <dbReference type="ARBA" id="ARBA00022679"/>
    </source>
</evidence>
<dbReference type="GeneID" id="34221749"/>
<dbReference type="InterPro" id="IPR036968">
    <property type="entry name" value="Enolpyruvate_Tfrase_sf"/>
</dbReference>
<feature type="binding site" evidence="13">
    <location>
        <begin position="24"/>
        <end position="25"/>
    </location>
    <ligand>
        <name>phosphoenolpyruvate</name>
        <dbReference type="ChEBI" id="CHEBI:58702"/>
    </ligand>
</feature>
<evidence type="ECO:0000256" key="11">
    <source>
        <dbReference type="ARBA" id="ARBA00038367"/>
    </source>
</evidence>
<comment type="catalytic activity">
    <reaction evidence="12 13">
        <text>phosphoenolpyruvate + UDP-N-acetyl-alpha-D-glucosamine = UDP-N-acetyl-3-O-(1-carboxyvinyl)-alpha-D-glucosamine + phosphate</text>
        <dbReference type="Rhea" id="RHEA:18681"/>
        <dbReference type="ChEBI" id="CHEBI:43474"/>
        <dbReference type="ChEBI" id="CHEBI:57705"/>
        <dbReference type="ChEBI" id="CHEBI:58702"/>
        <dbReference type="ChEBI" id="CHEBI:68483"/>
        <dbReference type="EC" id="2.5.1.7"/>
    </reaction>
</comment>
<dbReference type="HOGENOM" id="CLU_518660_0_0_9"/>
<dbReference type="Gene3D" id="3.65.10.10">
    <property type="entry name" value="Enolpyruvate transferase domain"/>
    <property type="match status" value="2"/>
</dbReference>
<dbReference type="InterPro" id="IPR005750">
    <property type="entry name" value="UDP_GlcNAc_COvinyl_MurA"/>
</dbReference>
<comment type="similarity">
    <text evidence="11 13">Belongs to the EPSP synthase family. MurA subfamily.</text>
</comment>
<evidence type="ECO:0000313" key="16">
    <source>
        <dbReference type="EMBL" id="SEM93833.1"/>
    </source>
</evidence>
<organism evidence="15 17">
    <name type="scientific">Terribacillus saccharophilus</name>
    <dbReference type="NCBI Taxonomy" id="361277"/>
    <lineage>
        <taxon>Bacteria</taxon>
        <taxon>Bacillati</taxon>
        <taxon>Bacillota</taxon>
        <taxon>Bacilli</taxon>
        <taxon>Bacillales</taxon>
        <taxon>Bacillaceae</taxon>
        <taxon>Terribacillus</taxon>
    </lineage>
</organism>
<dbReference type="Pfam" id="PF00275">
    <property type="entry name" value="EPSP_synthase"/>
    <property type="match status" value="1"/>
</dbReference>
<dbReference type="GO" id="GO:0051301">
    <property type="term" value="P:cell division"/>
    <property type="evidence" value="ECO:0007669"/>
    <property type="project" value="UniProtKB-KW"/>
</dbReference>
<feature type="binding site" evidence="13">
    <location>
        <begin position="124"/>
        <end position="128"/>
    </location>
    <ligand>
        <name>UDP-N-acetyl-alpha-D-glucosamine</name>
        <dbReference type="ChEBI" id="CHEBI:57705"/>
    </ligand>
</feature>
<dbReference type="EC" id="2.5.1.7" evidence="13"/>
<dbReference type="InterPro" id="IPR001986">
    <property type="entry name" value="Enolpyruvate_Tfrase_dom"/>
</dbReference>
<evidence type="ECO:0000313" key="17">
    <source>
        <dbReference type="Proteomes" id="UP000027980"/>
    </source>
</evidence>
<dbReference type="Proteomes" id="UP000199735">
    <property type="component" value="Unassembled WGS sequence"/>
</dbReference>
<accession>A0A075LHQ3</accession>
<proteinExistence type="inferred from homology"/>
<name>A0A075LHQ3_9BACI</name>
<evidence type="ECO:0000259" key="14">
    <source>
        <dbReference type="Pfam" id="PF00275"/>
    </source>
</evidence>
<comment type="caution">
    <text evidence="13">Lacks conserved residue(s) required for the propagation of feature annotation.</text>
</comment>
<keyword evidence="10" id="KW-0670">Pyruvate</keyword>
<feature type="binding site" evidence="13">
    <location>
        <position position="307"/>
    </location>
    <ligand>
        <name>UDP-N-acetyl-alpha-D-glucosamine</name>
        <dbReference type="ChEBI" id="CHEBI:57705"/>
    </ligand>
</feature>
<evidence type="ECO:0000256" key="13">
    <source>
        <dbReference type="HAMAP-Rule" id="MF_00111"/>
    </source>
</evidence>
<dbReference type="InterPro" id="IPR013792">
    <property type="entry name" value="RNA3'P_cycl/enolpyr_Trfase_a/b"/>
</dbReference>
<dbReference type="InterPro" id="IPR050068">
    <property type="entry name" value="MurA_subfamily"/>
</dbReference>
<sequence>MDNAWFEVRKSGPLTGEVTIPGAKNSALALVVAGCLTDETITIHDIPAIRDILLIKELAEDIGLHMIEKEKNTYELTGRHITSGKLDLAKTSDFRASYYFVGALLHKVKTVQIGYPGGDDFGSRPIDQHVKALSALGATFDFKQQYYEVTSEKLTGAEITFDVITSGATINAMLAAAKAEGRTTLHNAAKDPEVVDLANLLNLMGAKIKGAGTEKITIDGVESLHGGIEHTVIPDRLIAGAFLMAAGVTNGRITVKNVIPEHLASCTNKLIELGMTITEDDDSMTASGTALQGARIQTGMYPELATDLQQPLTTLLTLAAGSSTILDKVYPNRNGHVAELKKLGADIEVVDHQILIHGVAKLTAATVKAHDVRAGTSLILAGLAADGVTKITDVKHIQRGYEDIVGLFTQLGADITLHQPEHQTQF</sequence>
<dbReference type="OrthoDB" id="9803760at2"/>
<dbReference type="GO" id="GO:0005737">
    <property type="term" value="C:cytoplasm"/>
    <property type="evidence" value="ECO:0007669"/>
    <property type="project" value="UniProtKB-SubCell"/>
</dbReference>
<evidence type="ECO:0000313" key="18">
    <source>
        <dbReference type="Proteomes" id="UP000199735"/>
    </source>
</evidence>
<dbReference type="KEGG" id="tap:GZ22_04450"/>
<reference evidence="15 17" key="1">
    <citation type="submission" date="2014-07" db="EMBL/GenBank/DDBJ databases">
        <title>Complete genome sequence of a moderately halophilic bacterium Terribacillus aidingensis MP602, isolated from Cryptomeria fortunei in Tianmu mountain in China.</title>
        <authorList>
            <person name="Wang Y."/>
            <person name="Lu P."/>
            <person name="Zhang L."/>
        </authorList>
    </citation>
    <scope>NUCLEOTIDE SEQUENCE [LARGE SCALE GENOMIC DNA]</scope>
    <source>
        <strain evidence="15 17">MP602</strain>
    </source>
</reference>
<keyword evidence="7 13" id="KW-0573">Peptidoglycan synthesis</keyword>
<dbReference type="SUPFAM" id="SSF55205">
    <property type="entry name" value="EPT/RTPC-like"/>
    <property type="match status" value="1"/>
</dbReference>
<dbReference type="PANTHER" id="PTHR43783:SF2">
    <property type="entry name" value="UDP-N-ACETYLGLUCOSAMINE 1-CARBOXYVINYLTRANSFERASE 2"/>
    <property type="match status" value="1"/>
</dbReference>
<comment type="function">
    <text evidence="13">Cell wall formation. Adds enolpyruvyl to UDP-N-acetylglucosamine.</text>
</comment>
<comment type="subcellular location">
    <subcellularLocation>
        <location evidence="1 13">Cytoplasm</location>
    </subcellularLocation>
</comment>
<feature type="domain" description="Enolpyruvate transferase" evidence="14">
    <location>
        <begin position="8"/>
        <end position="405"/>
    </location>
</feature>
<evidence type="ECO:0000256" key="1">
    <source>
        <dbReference type="ARBA" id="ARBA00004496"/>
    </source>
</evidence>
<dbReference type="GO" id="GO:0008360">
    <property type="term" value="P:regulation of cell shape"/>
    <property type="evidence" value="ECO:0007669"/>
    <property type="project" value="UniProtKB-KW"/>
</dbReference>
<dbReference type="GO" id="GO:0071555">
    <property type="term" value="P:cell wall organization"/>
    <property type="evidence" value="ECO:0007669"/>
    <property type="project" value="UniProtKB-KW"/>
</dbReference>
<keyword evidence="6 13" id="KW-0133">Cell shape</keyword>
<dbReference type="HAMAP" id="MF_00111">
    <property type="entry name" value="MurA"/>
    <property type="match status" value="1"/>
</dbReference>